<dbReference type="EMBL" id="JACAZI010000020">
    <property type="protein sequence ID" value="KAF7338958.1"/>
    <property type="molecule type" value="Genomic_DNA"/>
</dbReference>
<dbReference type="Proteomes" id="UP000620124">
    <property type="component" value="Unassembled WGS sequence"/>
</dbReference>
<dbReference type="SUPFAM" id="SSF52047">
    <property type="entry name" value="RNI-like"/>
    <property type="match status" value="1"/>
</dbReference>
<evidence type="ECO:0000313" key="2">
    <source>
        <dbReference type="Proteomes" id="UP000620124"/>
    </source>
</evidence>
<proteinExistence type="predicted"/>
<protein>
    <submittedName>
        <fullName evidence="1">C3H1-type domain-containing protein</fullName>
    </submittedName>
</protein>
<evidence type="ECO:0000313" key="1">
    <source>
        <dbReference type="EMBL" id="KAF7338958.1"/>
    </source>
</evidence>
<name>A0A8H6XCT1_9AGAR</name>
<sequence length="490" mass="54466">MSTENDQLGRPLEGSSQHKSTASELRWRLYKTEGQIAALESQMAILRADRETVLGDLAAIVYPVLTLPNEITAEIFIQLWRAVALSTCRLWTHFSPFTRYMCSPSYDSDTCRHLVDLLMCWLPRAGGLNLHICIKLPTSPSPESDRTLRILGQYSSQLKTLDLASNGPISFPADIRGPFPYLTSIALLAHPSSFGPTTMPILLDAPRLREVRLDAIDLVDWRTSVPWIQLTSLDLLFHDVLECLEILTYTPNLEVLVFRTDEGPEDPIFSPPPSLPRLHTLNLGPDGSNDLLPHLTLPALDNLRLDSVTNESVEAVTALITRSGCSPTTLLVSFYNSEEAECMHDLILCVPSVRNIHMLCAGVTSAHFTGLFDSISKHSSILPALTSFTIDECCTEIPLRPLVQMLAARRSPMEGIAQLNSFKLLFHQEYYDVYAEVNMNAQNKDVGLALEQLCALRSQGLQLDIQSTIKWLSGNVTPKMIEEINAVDLS</sequence>
<comment type="caution">
    <text evidence="1">The sequence shown here is derived from an EMBL/GenBank/DDBJ whole genome shotgun (WGS) entry which is preliminary data.</text>
</comment>
<gene>
    <name evidence="1" type="ORF">MVEN_01972000</name>
</gene>
<reference evidence="1" key="1">
    <citation type="submission" date="2020-05" db="EMBL/GenBank/DDBJ databases">
        <title>Mycena genomes resolve the evolution of fungal bioluminescence.</title>
        <authorList>
            <person name="Tsai I.J."/>
        </authorList>
    </citation>
    <scope>NUCLEOTIDE SEQUENCE</scope>
    <source>
        <strain evidence="1">CCC161011</strain>
    </source>
</reference>
<dbReference type="InterPro" id="IPR032675">
    <property type="entry name" value="LRR_dom_sf"/>
</dbReference>
<accession>A0A8H6XCT1</accession>
<keyword evidence="2" id="KW-1185">Reference proteome</keyword>
<dbReference type="AlphaFoldDB" id="A0A8H6XCT1"/>
<organism evidence="1 2">
    <name type="scientific">Mycena venus</name>
    <dbReference type="NCBI Taxonomy" id="2733690"/>
    <lineage>
        <taxon>Eukaryota</taxon>
        <taxon>Fungi</taxon>
        <taxon>Dikarya</taxon>
        <taxon>Basidiomycota</taxon>
        <taxon>Agaricomycotina</taxon>
        <taxon>Agaricomycetes</taxon>
        <taxon>Agaricomycetidae</taxon>
        <taxon>Agaricales</taxon>
        <taxon>Marasmiineae</taxon>
        <taxon>Mycenaceae</taxon>
        <taxon>Mycena</taxon>
    </lineage>
</organism>
<dbReference type="Gene3D" id="3.80.10.10">
    <property type="entry name" value="Ribonuclease Inhibitor"/>
    <property type="match status" value="1"/>
</dbReference>
<dbReference type="OrthoDB" id="2269034at2759"/>